<feature type="chain" id="PRO_5041970491" description="DUF7136 domain-containing protein" evidence="1">
    <location>
        <begin position="20"/>
        <end position="246"/>
    </location>
</feature>
<dbReference type="InterPro" id="IPR055560">
    <property type="entry name" value="DUF7136"/>
</dbReference>
<reference evidence="3" key="1">
    <citation type="journal article" date="2019" name="Beilstein J. Org. Chem.">
        <title>Nanangenines: drimane sesquiterpenoids as the dominant metabolite cohort of a novel Australian fungus, Aspergillus nanangensis.</title>
        <authorList>
            <person name="Lacey H.J."/>
            <person name="Gilchrist C.L.M."/>
            <person name="Crombie A."/>
            <person name="Kalaitzis J.A."/>
            <person name="Vuong D."/>
            <person name="Rutledge P.J."/>
            <person name="Turner P."/>
            <person name="Pitt J.I."/>
            <person name="Lacey E."/>
            <person name="Chooi Y.H."/>
            <person name="Piggott A.M."/>
        </authorList>
    </citation>
    <scope>NUCLEOTIDE SEQUENCE</scope>
    <source>
        <strain evidence="3">MST-FP2251</strain>
    </source>
</reference>
<accession>A0AAD4CPN8</accession>
<feature type="domain" description="DUF7136" evidence="2">
    <location>
        <begin position="19"/>
        <end position="151"/>
    </location>
</feature>
<reference evidence="3" key="2">
    <citation type="submission" date="2020-02" db="EMBL/GenBank/DDBJ databases">
        <authorList>
            <person name="Gilchrist C.L.M."/>
            <person name="Chooi Y.-H."/>
        </authorList>
    </citation>
    <scope>NUCLEOTIDE SEQUENCE</scope>
    <source>
        <strain evidence="3">MST-FP2251</strain>
    </source>
</reference>
<evidence type="ECO:0000313" key="4">
    <source>
        <dbReference type="Proteomes" id="UP001194746"/>
    </source>
</evidence>
<keyword evidence="4" id="KW-1185">Reference proteome</keyword>
<sequence>MGLLQGWISLASLVWSAASSQVAEVDVIFPRANETFSPSPLTPIVFALHNPSLLSTLDPQLEWYIELLDVDIHDHDYISATGWGNLSKLNLTNVTDPYFLHLDTGHLNVEGRFMFSWKINLWNCSHNPETDEIDKHWFGTRRPEFTFSTKKRHRIARLEWSGPSCAVNPDFSPTPSCNAKMDSSAAASISAFLTSRACLAPMLYTGLSCPTPSTENAASRPQFSVTVAWVCAIALWLAYRLAYRLA</sequence>
<proteinExistence type="predicted"/>
<keyword evidence="1" id="KW-0732">Signal</keyword>
<dbReference type="Pfam" id="PF23584">
    <property type="entry name" value="DUF7136"/>
    <property type="match status" value="1"/>
</dbReference>
<comment type="caution">
    <text evidence="3">The sequence shown here is derived from an EMBL/GenBank/DDBJ whole genome shotgun (WGS) entry which is preliminary data.</text>
</comment>
<evidence type="ECO:0000313" key="3">
    <source>
        <dbReference type="EMBL" id="KAF9890420.1"/>
    </source>
</evidence>
<evidence type="ECO:0000256" key="1">
    <source>
        <dbReference type="SAM" id="SignalP"/>
    </source>
</evidence>
<dbReference type="Proteomes" id="UP001194746">
    <property type="component" value="Unassembled WGS sequence"/>
</dbReference>
<feature type="signal peptide" evidence="1">
    <location>
        <begin position="1"/>
        <end position="19"/>
    </location>
</feature>
<dbReference type="EMBL" id="VCAU01000027">
    <property type="protein sequence ID" value="KAF9890420.1"/>
    <property type="molecule type" value="Genomic_DNA"/>
</dbReference>
<protein>
    <recommendedName>
        <fullName evidence="2">DUF7136 domain-containing protein</fullName>
    </recommendedName>
</protein>
<dbReference type="AlphaFoldDB" id="A0AAD4CPN8"/>
<organism evidence="3 4">
    <name type="scientific">Aspergillus nanangensis</name>
    <dbReference type="NCBI Taxonomy" id="2582783"/>
    <lineage>
        <taxon>Eukaryota</taxon>
        <taxon>Fungi</taxon>
        <taxon>Dikarya</taxon>
        <taxon>Ascomycota</taxon>
        <taxon>Pezizomycotina</taxon>
        <taxon>Eurotiomycetes</taxon>
        <taxon>Eurotiomycetidae</taxon>
        <taxon>Eurotiales</taxon>
        <taxon>Aspergillaceae</taxon>
        <taxon>Aspergillus</taxon>
        <taxon>Aspergillus subgen. Circumdati</taxon>
    </lineage>
</organism>
<evidence type="ECO:0000259" key="2">
    <source>
        <dbReference type="Pfam" id="PF23584"/>
    </source>
</evidence>
<gene>
    <name evidence="3" type="ORF">FE257_006088</name>
</gene>
<name>A0AAD4CPN8_ASPNN</name>